<dbReference type="EMBL" id="AVPL01000077">
    <property type="protein sequence ID" value="KGN39711.1"/>
    <property type="molecule type" value="Genomic_DNA"/>
</dbReference>
<keyword evidence="1" id="KW-0472">Membrane</keyword>
<dbReference type="eggNOG" id="ENOG5033UWM">
    <property type="taxonomic scope" value="Bacteria"/>
</dbReference>
<sequence length="487" mass="54274">MARVCTQVDVWIEEQISKPVEEWENQQQKKCKDYPWYDPRGWVCWFVWVLVKVVRWVLVTVGRWVARTVCKIVAAVVDIVVGVLGGLWDVVAGIFTLDWRRILDGLIKIGATIVQGAINLVRIFVLCDTVDFIRGEFDERALRGHVRGLLDTRYEGQARADIADAIRLDLGAFGLRLDATAYRAFLDSETESLTEPGVPNLVALHESGAINLKELCGFEYPQGFWNRKRYKTLKKGVVVGGGGGGELDNPIDEDELDTYLSSRGTAGPKFIVLAMRDGVLETKIAAAEDKGMQLGLLLNFNTDTREVSEARHIVQRGFDQPGPSASLVQFLVSRLGRTDRTDASAQTPPSLPAAEAAARHELCHPLVAGVFKYTDGLRGLAASLEASSCQDRRDASGATFIDNFPDVVWKYVPIHELGHCFGLCHVDGLDRIMVSSRQNTLWTWSLLWNWCLRGEPYFTLDEAKSTWDYIIANFDGECLGVKPVVIE</sequence>
<evidence type="ECO:0000313" key="2">
    <source>
        <dbReference type="EMBL" id="KGN39711.1"/>
    </source>
</evidence>
<organism evidence="2 3">
    <name type="scientific">Knoellia aerolata DSM 18566</name>
    <dbReference type="NCBI Taxonomy" id="1385519"/>
    <lineage>
        <taxon>Bacteria</taxon>
        <taxon>Bacillati</taxon>
        <taxon>Actinomycetota</taxon>
        <taxon>Actinomycetes</taxon>
        <taxon>Micrococcales</taxon>
        <taxon>Intrasporangiaceae</taxon>
        <taxon>Knoellia</taxon>
    </lineage>
</organism>
<gene>
    <name evidence="2" type="ORF">N801_19550</name>
</gene>
<dbReference type="RefSeq" id="WP_052113253.1">
    <property type="nucleotide sequence ID" value="NZ_AVPL01000077.1"/>
</dbReference>
<keyword evidence="3" id="KW-1185">Reference proteome</keyword>
<proteinExistence type="predicted"/>
<dbReference type="Proteomes" id="UP000030013">
    <property type="component" value="Unassembled WGS sequence"/>
</dbReference>
<comment type="caution">
    <text evidence="2">The sequence shown here is derived from an EMBL/GenBank/DDBJ whole genome shotgun (WGS) entry which is preliminary data.</text>
</comment>
<dbReference type="SUPFAM" id="SSF55486">
    <property type="entry name" value="Metalloproteases ('zincins'), catalytic domain"/>
    <property type="match status" value="1"/>
</dbReference>
<evidence type="ECO:0000256" key="1">
    <source>
        <dbReference type="SAM" id="Phobius"/>
    </source>
</evidence>
<dbReference type="STRING" id="1385519.N801_19550"/>
<accession>A0A0A0JVQ1</accession>
<dbReference type="OrthoDB" id="912280at2"/>
<protein>
    <submittedName>
        <fullName evidence="2">Uncharacterized protein</fullName>
    </submittedName>
</protein>
<keyword evidence="1" id="KW-0812">Transmembrane</keyword>
<evidence type="ECO:0000313" key="3">
    <source>
        <dbReference type="Proteomes" id="UP000030013"/>
    </source>
</evidence>
<feature type="transmembrane region" description="Helical" evidence="1">
    <location>
        <begin position="72"/>
        <end position="95"/>
    </location>
</feature>
<dbReference type="AlphaFoldDB" id="A0A0A0JVQ1"/>
<name>A0A0A0JVQ1_9MICO</name>
<feature type="transmembrane region" description="Helical" evidence="1">
    <location>
        <begin position="45"/>
        <end position="65"/>
    </location>
</feature>
<reference evidence="2 3" key="1">
    <citation type="submission" date="2013-08" db="EMBL/GenBank/DDBJ databases">
        <title>The genome sequence of Knoellia aerolata.</title>
        <authorList>
            <person name="Zhu W."/>
            <person name="Wang G."/>
        </authorList>
    </citation>
    <scope>NUCLEOTIDE SEQUENCE [LARGE SCALE GENOMIC DNA]</scope>
    <source>
        <strain evidence="2 3">DSM 18566</strain>
    </source>
</reference>
<keyword evidence="1" id="KW-1133">Transmembrane helix</keyword>